<reference evidence="1 2" key="1">
    <citation type="submission" date="2018-04" db="EMBL/GenBank/DDBJ databases">
        <title>Genomic Encyclopedia of Type Strains, Phase IV (KMG-IV): sequencing the most valuable type-strain genomes for metagenomic binning, comparative biology and taxonomic classification.</title>
        <authorList>
            <person name="Goeker M."/>
        </authorList>
    </citation>
    <scope>NUCLEOTIDE SEQUENCE [LARGE SCALE GENOMIC DNA]</scope>
    <source>
        <strain evidence="1 2">DSM 28688</strain>
    </source>
</reference>
<accession>A0A2U1D176</accession>
<dbReference type="Proteomes" id="UP000245887">
    <property type="component" value="Unassembled WGS sequence"/>
</dbReference>
<gene>
    <name evidence="1" type="ORF">C8D92_101338</name>
</gene>
<sequence>MKNGQLSNCEGALKNECGVDVLARTDKGGLHGRVDQPALAILGLDGAAIPVVKQCRPAPCRLSPTVWPFERALSLSAVGLESTIHETACDSVRRLGCLFRRVRGRRSASVQLLQ</sequence>
<organism evidence="1 2">
    <name type="scientific">Tamilnaduibacter salinus</name>
    <dbReference type="NCBI Taxonomy" id="1484056"/>
    <lineage>
        <taxon>Bacteria</taxon>
        <taxon>Pseudomonadati</taxon>
        <taxon>Pseudomonadota</taxon>
        <taxon>Gammaproteobacteria</taxon>
        <taxon>Pseudomonadales</taxon>
        <taxon>Marinobacteraceae</taxon>
        <taxon>Tamilnaduibacter</taxon>
    </lineage>
</organism>
<comment type="caution">
    <text evidence="1">The sequence shown here is derived from an EMBL/GenBank/DDBJ whole genome shotgun (WGS) entry which is preliminary data.</text>
</comment>
<evidence type="ECO:0000313" key="2">
    <source>
        <dbReference type="Proteomes" id="UP000245887"/>
    </source>
</evidence>
<proteinExistence type="predicted"/>
<evidence type="ECO:0000313" key="1">
    <source>
        <dbReference type="EMBL" id="PVY79132.1"/>
    </source>
</evidence>
<dbReference type="AlphaFoldDB" id="A0A2U1D176"/>
<name>A0A2U1D176_9GAMM</name>
<protein>
    <submittedName>
        <fullName evidence="1">Uncharacterized protein</fullName>
    </submittedName>
</protein>
<dbReference type="EMBL" id="QEKQ01000001">
    <property type="protein sequence ID" value="PVY79132.1"/>
    <property type="molecule type" value="Genomic_DNA"/>
</dbReference>